<sequence>MADSFFHDKTEHLPATYLGKNSQSISPPIVREKKTRSMYFTGSALLSFIGYA</sequence>
<reference evidence="1 2" key="2">
    <citation type="submission" date="2008-10" db="EMBL/GenBank/DDBJ databases">
        <authorList>
            <person name="Fulton L."/>
            <person name="Clifton S."/>
            <person name="Fulton B."/>
            <person name="Xu J."/>
            <person name="Minx P."/>
            <person name="Pepin K.H."/>
            <person name="Johnson M."/>
            <person name="Bhonagiri V."/>
            <person name="Nash W.E."/>
            <person name="Mardis E.R."/>
            <person name="Wilson R.K."/>
        </authorList>
    </citation>
    <scope>NUCLEOTIDE SEQUENCE [LARGE SCALE GENOMIC DNA]</scope>
    <source>
        <strain evidence="1 2">ATCC 29098</strain>
    </source>
</reference>
<accession>B6WW21</accession>
<dbReference type="Proteomes" id="UP000003676">
    <property type="component" value="Unassembled WGS sequence"/>
</dbReference>
<organism evidence="1 2">
    <name type="scientific">Desulfovibrio piger ATCC 29098</name>
    <dbReference type="NCBI Taxonomy" id="411464"/>
    <lineage>
        <taxon>Bacteria</taxon>
        <taxon>Pseudomonadati</taxon>
        <taxon>Thermodesulfobacteriota</taxon>
        <taxon>Desulfovibrionia</taxon>
        <taxon>Desulfovibrionales</taxon>
        <taxon>Desulfovibrionaceae</taxon>
        <taxon>Desulfovibrio</taxon>
    </lineage>
</organism>
<dbReference type="AlphaFoldDB" id="B6WW21"/>
<gene>
    <name evidence="1" type="ORF">DESPIG_02290</name>
</gene>
<dbReference type="HOGENOM" id="CLU_3079224_0_0_7"/>
<name>B6WW21_9BACT</name>
<evidence type="ECO:0000313" key="1">
    <source>
        <dbReference type="EMBL" id="EEB32798.1"/>
    </source>
</evidence>
<dbReference type="EMBL" id="ABXU01000068">
    <property type="protein sequence ID" value="EEB32798.1"/>
    <property type="molecule type" value="Genomic_DNA"/>
</dbReference>
<reference evidence="1 2" key="1">
    <citation type="submission" date="2008-10" db="EMBL/GenBank/DDBJ databases">
        <title>Draft genome sequence of Desulvovibrio piger (ATCC 29098).</title>
        <authorList>
            <person name="Sudarsanam P."/>
            <person name="Ley R."/>
            <person name="Guruge J."/>
            <person name="Turnbaugh P.J."/>
            <person name="Mahowald M."/>
            <person name="Liep D."/>
            <person name="Gordon J."/>
        </authorList>
    </citation>
    <scope>NUCLEOTIDE SEQUENCE [LARGE SCALE GENOMIC DNA]</scope>
    <source>
        <strain evidence="1 2">ATCC 29098</strain>
    </source>
</reference>
<comment type="caution">
    <text evidence="1">The sequence shown here is derived from an EMBL/GenBank/DDBJ whole genome shotgun (WGS) entry which is preliminary data.</text>
</comment>
<evidence type="ECO:0000313" key="2">
    <source>
        <dbReference type="Proteomes" id="UP000003676"/>
    </source>
</evidence>
<proteinExistence type="predicted"/>
<protein>
    <submittedName>
        <fullName evidence="1">Uncharacterized protein</fullName>
    </submittedName>
</protein>